<keyword evidence="4" id="KW-0808">Transferase</keyword>
<dbReference type="Gene3D" id="3.30.565.10">
    <property type="entry name" value="Histidine kinase-like ATPase, C-terminal domain"/>
    <property type="match status" value="1"/>
</dbReference>
<feature type="transmembrane region" description="Helical" evidence="10">
    <location>
        <begin position="20"/>
        <end position="42"/>
    </location>
</feature>
<evidence type="ECO:0000256" key="8">
    <source>
        <dbReference type="ARBA" id="ARBA00023012"/>
    </source>
</evidence>
<evidence type="ECO:0000256" key="5">
    <source>
        <dbReference type="ARBA" id="ARBA00022741"/>
    </source>
</evidence>
<evidence type="ECO:0000259" key="11">
    <source>
        <dbReference type="PROSITE" id="PS50109"/>
    </source>
</evidence>
<dbReference type="Pfam" id="PF02518">
    <property type="entry name" value="HATPase_c"/>
    <property type="match status" value="1"/>
</dbReference>
<dbReference type="Gene3D" id="1.10.287.130">
    <property type="match status" value="1"/>
</dbReference>
<dbReference type="InterPro" id="IPR003661">
    <property type="entry name" value="HisK_dim/P_dom"/>
</dbReference>
<keyword evidence="6 12" id="KW-0418">Kinase</keyword>
<dbReference type="InterPro" id="IPR003594">
    <property type="entry name" value="HATPase_dom"/>
</dbReference>
<dbReference type="AlphaFoldDB" id="A0A1I0C6V9"/>
<name>A0A1I0C6V9_9GAMM</name>
<organism evidence="12 13">
    <name type="scientific">Marinobacter segnicrescens</name>
    <dbReference type="NCBI Taxonomy" id="430453"/>
    <lineage>
        <taxon>Bacteria</taxon>
        <taxon>Pseudomonadati</taxon>
        <taxon>Pseudomonadota</taxon>
        <taxon>Gammaproteobacteria</taxon>
        <taxon>Pseudomonadales</taxon>
        <taxon>Marinobacteraceae</taxon>
        <taxon>Marinobacter</taxon>
    </lineage>
</organism>
<dbReference type="PROSITE" id="PS50109">
    <property type="entry name" value="HIS_KIN"/>
    <property type="match status" value="1"/>
</dbReference>
<keyword evidence="10" id="KW-0472">Membrane</keyword>
<dbReference type="EMBL" id="FOHZ01000005">
    <property type="protein sequence ID" value="SET15100.1"/>
    <property type="molecule type" value="Genomic_DNA"/>
</dbReference>
<dbReference type="InterPro" id="IPR036097">
    <property type="entry name" value="HisK_dim/P_sf"/>
</dbReference>
<dbReference type="STRING" id="430453.SAMN04487962_1057"/>
<accession>A0A1I0C6V9</accession>
<dbReference type="Pfam" id="PF00512">
    <property type="entry name" value="HisKA"/>
    <property type="match status" value="1"/>
</dbReference>
<dbReference type="RefSeq" id="WP_091849792.1">
    <property type="nucleotide sequence ID" value="NZ_FOHZ01000005.1"/>
</dbReference>
<proteinExistence type="predicted"/>
<dbReference type="SMART" id="SM00387">
    <property type="entry name" value="HATPase_c"/>
    <property type="match status" value="1"/>
</dbReference>
<keyword evidence="3" id="KW-0597">Phosphoprotein</keyword>
<dbReference type="Proteomes" id="UP000198762">
    <property type="component" value="Unassembled WGS sequence"/>
</dbReference>
<evidence type="ECO:0000256" key="7">
    <source>
        <dbReference type="ARBA" id="ARBA00022840"/>
    </source>
</evidence>
<evidence type="ECO:0000256" key="6">
    <source>
        <dbReference type="ARBA" id="ARBA00022777"/>
    </source>
</evidence>
<dbReference type="SUPFAM" id="SSF55874">
    <property type="entry name" value="ATPase domain of HSP90 chaperone/DNA topoisomerase II/histidine kinase"/>
    <property type="match status" value="1"/>
</dbReference>
<dbReference type="PANTHER" id="PTHR43065:SF10">
    <property type="entry name" value="PEROXIDE STRESS-ACTIVATED HISTIDINE KINASE MAK3"/>
    <property type="match status" value="1"/>
</dbReference>
<dbReference type="PANTHER" id="PTHR43065">
    <property type="entry name" value="SENSOR HISTIDINE KINASE"/>
    <property type="match status" value="1"/>
</dbReference>
<dbReference type="OrthoDB" id="9772100at2"/>
<evidence type="ECO:0000256" key="9">
    <source>
        <dbReference type="SAM" id="Coils"/>
    </source>
</evidence>
<keyword evidence="13" id="KW-1185">Reference proteome</keyword>
<feature type="transmembrane region" description="Helical" evidence="10">
    <location>
        <begin position="176"/>
        <end position="198"/>
    </location>
</feature>
<dbReference type="CDD" id="cd00075">
    <property type="entry name" value="HATPase"/>
    <property type="match status" value="1"/>
</dbReference>
<keyword evidence="8" id="KW-0902">Two-component regulatory system</keyword>
<dbReference type="GO" id="GO:0000155">
    <property type="term" value="F:phosphorelay sensor kinase activity"/>
    <property type="evidence" value="ECO:0007669"/>
    <property type="project" value="InterPro"/>
</dbReference>
<gene>
    <name evidence="12" type="ORF">SAMN04487962_1057</name>
</gene>
<dbReference type="SMART" id="SM00388">
    <property type="entry name" value="HisKA"/>
    <property type="match status" value="1"/>
</dbReference>
<evidence type="ECO:0000256" key="4">
    <source>
        <dbReference type="ARBA" id="ARBA00022679"/>
    </source>
</evidence>
<feature type="domain" description="Histidine kinase" evidence="11">
    <location>
        <begin position="282"/>
        <end position="488"/>
    </location>
</feature>
<sequence>MGRLPGSAREVFHTVRLTLLLSIVVPLMLVVGAGIFFAVSAIEDNLDERLREDLELVARAASGPLARAMEDGNDIVLDDTLKSIFRIGRVYGASVFDADGLQVASLGVADTSIRSSRSANQVIQSGERGGTFRRVDGVSVFSQFTPLIAENGRINGLLQVTRKRSDFHRLVASARVWAVALWCAVLVVVSLVVVLGHYGAVGRYVSRLVAAMQGMGPGNWPIYSRASGPREIRQLHEGLRDLGDRMARAEEEIRERVARERELGEQLEYQEKVAMIGRVAGGVAHELGAPLNVIQGRASILARQGLGPDSQRHLDDINHQVQRMTRIIEQLLDCFRHVPDARRPVDLASMLRELVTGLREDPRAGNVPVTLNLPEGDVWVNAEPTRLELACLNVIRNACEAARGQVVVAVTRAGEYWDVQVDDDGPGISGALRERIFEPFYSTRPAGEGTGLGLAMVKSVVKEHQGRLVVADSEPGGCRMTLSWPAATPPSPTSEVAP</sequence>
<keyword evidence="7" id="KW-0067">ATP-binding</keyword>
<dbReference type="EC" id="2.7.13.3" evidence="2"/>
<dbReference type="InterPro" id="IPR004358">
    <property type="entry name" value="Sig_transdc_His_kin-like_C"/>
</dbReference>
<feature type="coiled-coil region" evidence="9">
    <location>
        <begin position="232"/>
        <end position="259"/>
    </location>
</feature>
<evidence type="ECO:0000256" key="3">
    <source>
        <dbReference type="ARBA" id="ARBA00022553"/>
    </source>
</evidence>
<keyword evidence="10" id="KW-0812">Transmembrane</keyword>
<evidence type="ECO:0000313" key="12">
    <source>
        <dbReference type="EMBL" id="SET15100.1"/>
    </source>
</evidence>
<keyword evidence="10" id="KW-1133">Transmembrane helix</keyword>
<evidence type="ECO:0000256" key="2">
    <source>
        <dbReference type="ARBA" id="ARBA00012438"/>
    </source>
</evidence>
<evidence type="ECO:0000256" key="1">
    <source>
        <dbReference type="ARBA" id="ARBA00000085"/>
    </source>
</evidence>
<dbReference type="GO" id="GO:0005524">
    <property type="term" value="F:ATP binding"/>
    <property type="evidence" value="ECO:0007669"/>
    <property type="project" value="UniProtKB-KW"/>
</dbReference>
<dbReference type="PRINTS" id="PR00344">
    <property type="entry name" value="BCTRLSENSOR"/>
</dbReference>
<evidence type="ECO:0000256" key="10">
    <source>
        <dbReference type="SAM" id="Phobius"/>
    </source>
</evidence>
<keyword evidence="9" id="KW-0175">Coiled coil</keyword>
<comment type="catalytic activity">
    <reaction evidence="1">
        <text>ATP + protein L-histidine = ADP + protein N-phospho-L-histidine.</text>
        <dbReference type="EC" id="2.7.13.3"/>
    </reaction>
</comment>
<protein>
    <recommendedName>
        <fullName evidence="2">histidine kinase</fullName>
        <ecNumber evidence="2">2.7.13.3</ecNumber>
    </recommendedName>
</protein>
<dbReference type="InterPro" id="IPR036890">
    <property type="entry name" value="HATPase_C_sf"/>
</dbReference>
<reference evidence="13" key="1">
    <citation type="submission" date="2016-10" db="EMBL/GenBank/DDBJ databases">
        <authorList>
            <person name="Varghese N."/>
            <person name="Submissions S."/>
        </authorList>
    </citation>
    <scope>NUCLEOTIDE SEQUENCE [LARGE SCALE GENOMIC DNA]</scope>
    <source>
        <strain evidence="13">CGMCC 1.6489</strain>
    </source>
</reference>
<keyword evidence="5" id="KW-0547">Nucleotide-binding</keyword>
<evidence type="ECO:0000313" key="13">
    <source>
        <dbReference type="Proteomes" id="UP000198762"/>
    </source>
</evidence>
<dbReference type="InterPro" id="IPR005467">
    <property type="entry name" value="His_kinase_dom"/>
</dbReference>
<dbReference type="SUPFAM" id="SSF47384">
    <property type="entry name" value="Homodimeric domain of signal transducing histidine kinase"/>
    <property type="match status" value="1"/>
</dbReference>
<dbReference type="CDD" id="cd00082">
    <property type="entry name" value="HisKA"/>
    <property type="match status" value="1"/>
</dbReference>